<gene>
    <name evidence="3" type="primary">LOC112294660</name>
    <name evidence="2" type="ORF">PHYPA_021872</name>
</gene>
<keyword evidence="1" id="KW-1133">Transmembrane helix</keyword>
<feature type="transmembrane region" description="Helical" evidence="1">
    <location>
        <begin position="573"/>
        <end position="597"/>
    </location>
</feature>
<keyword evidence="1" id="KW-0812">Transmembrane</keyword>
<dbReference type="Gramene" id="Pp3c17_9940V3.2">
    <property type="protein sequence ID" value="Pp3c17_9940V3.2"/>
    <property type="gene ID" value="Pp3c17_9940"/>
</dbReference>
<keyword evidence="4" id="KW-1185">Reference proteome</keyword>
<dbReference type="STRING" id="3218.A0A2K1J3C1"/>
<dbReference type="PaxDb" id="3218-PP1S105_241V6.1"/>
<feature type="transmembrane region" description="Helical" evidence="1">
    <location>
        <begin position="540"/>
        <end position="561"/>
    </location>
</feature>
<dbReference type="PANTHER" id="PTHR34553">
    <property type="entry name" value="OS05G0597400 PROTEIN"/>
    <property type="match status" value="1"/>
</dbReference>
<dbReference type="GeneID" id="112294660"/>
<dbReference type="Proteomes" id="UP000006727">
    <property type="component" value="Chromosome 17"/>
</dbReference>
<organism evidence="2">
    <name type="scientific">Physcomitrium patens</name>
    <name type="common">Spreading-leaved earth moss</name>
    <name type="synonym">Physcomitrella patens</name>
    <dbReference type="NCBI Taxonomy" id="3218"/>
    <lineage>
        <taxon>Eukaryota</taxon>
        <taxon>Viridiplantae</taxon>
        <taxon>Streptophyta</taxon>
        <taxon>Embryophyta</taxon>
        <taxon>Bryophyta</taxon>
        <taxon>Bryophytina</taxon>
        <taxon>Bryopsida</taxon>
        <taxon>Funariidae</taxon>
        <taxon>Funariales</taxon>
        <taxon>Funariaceae</taxon>
        <taxon>Physcomitrium</taxon>
    </lineage>
</organism>
<dbReference type="EnsemblPlants" id="Pp3c17_9940V3.1">
    <property type="protein sequence ID" value="Pp3c17_9940V3.1"/>
    <property type="gene ID" value="Pp3c17_9940"/>
</dbReference>
<sequence length="770" mass="87982">MRDGMAGDMGAKLYQLTTLQIRDLQSYVSRLFVLVANENSKLVFLVDNEPWTLPEYRFRPAELWQLMVTQSRVSPFANRRRRESVEDCCGALANPHQGFEELSTWSNFKNLFRSLPLVKTSPQGLHGCVAFEVEWASVRGINYSNELLTDTSVAMEVKTMEKREFDNLEQAQAWYSSERREPSMETISSTAGTFLGECSVARLSANCSEGCFCKVFSPRLTTDDSVSIDENSDADERDGYVEDDVSDYCTVTSFGEDILDSEEDFNENDQEYWTPPSSPHSIQRQCSWSWDVFKDNQQYFSHAVCNSQFEEGYDEEDLVNRERNHCATPSSDVFEGEIDSNRILLPLASREVVDMSQALATESNSAGFISERCYLAGIDDCPTETYGDVLIVFRFKDPVLPFELQKIATADPRLLKMIEAGLPSWVVFLQSYPIFCKLYRPWMRPLCATVYFIVSIVTVLIGFYDLYKNVPILKATAARLCGPLFEWIESWEMISRLKYLGTMLMLQNFEKGFRWLLMSIKAVRQLFQLLMWPFVKPLSLLVEVALPAWSLLLGVLLGGWNHLSMTLQSFCDLFSSVFMAFSSLLRFIIWPFCLLLSTVWNLGIYPILAAVWTLVSLPLQVVRLILLLAENLTDGLVDLMQFIRISIAPAALTIKTAKAATPYPSLWRALWNDIFSKVFRAIRSILNGLVAFLTACNRHRLSIYNEAVACLFRLNLMIKYGQSVALRVWQQMIFLHAPSPLESKVKVVRDQEFRCSREVMRLRRCVSAQA</sequence>
<feature type="transmembrane region" description="Helical" evidence="1">
    <location>
        <begin position="603"/>
        <end position="626"/>
    </location>
</feature>
<evidence type="ECO:0000256" key="1">
    <source>
        <dbReference type="SAM" id="Phobius"/>
    </source>
</evidence>
<keyword evidence="1" id="KW-0472">Membrane</keyword>
<dbReference type="Gramene" id="Pp3c17_9940V3.1">
    <property type="protein sequence ID" value="Pp3c17_9940V3.1"/>
    <property type="gene ID" value="Pp3c17_9940"/>
</dbReference>
<reference evidence="3" key="3">
    <citation type="submission" date="2020-12" db="UniProtKB">
        <authorList>
            <consortium name="EnsemblPlants"/>
        </authorList>
    </citation>
    <scope>IDENTIFICATION</scope>
</reference>
<feature type="transmembrane region" description="Helical" evidence="1">
    <location>
        <begin position="442"/>
        <end position="464"/>
    </location>
</feature>
<reference evidence="2 4" key="2">
    <citation type="journal article" date="2018" name="Plant J.">
        <title>The Physcomitrella patens chromosome-scale assembly reveals moss genome structure and evolution.</title>
        <authorList>
            <person name="Lang D."/>
            <person name="Ullrich K.K."/>
            <person name="Murat F."/>
            <person name="Fuchs J."/>
            <person name="Jenkins J."/>
            <person name="Haas F.B."/>
            <person name="Piednoel M."/>
            <person name="Gundlach H."/>
            <person name="Van Bel M."/>
            <person name="Meyberg R."/>
            <person name="Vives C."/>
            <person name="Morata J."/>
            <person name="Symeonidi A."/>
            <person name="Hiss M."/>
            <person name="Muchero W."/>
            <person name="Kamisugi Y."/>
            <person name="Saleh O."/>
            <person name="Blanc G."/>
            <person name="Decker E.L."/>
            <person name="van Gessel N."/>
            <person name="Grimwood J."/>
            <person name="Hayes R.D."/>
            <person name="Graham S.W."/>
            <person name="Gunter L.E."/>
            <person name="McDaniel S.F."/>
            <person name="Hoernstein S.N.W."/>
            <person name="Larsson A."/>
            <person name="Li F.W."/>
            <person name="Perroud P.F."/>
            <person name="Phillips J."/>
            <person name="Ranjan P."/>
            <person name="Rokshar D.S."/>
            <person name="Rothfels C.J."/>
            <person name="Schneider L."/>
            <person name="Shu S."/>
            <person name="Stevenson D.W."/>
            <person name="Thummler F."/>
            <person name="Tillich M."/>
            <person name="Villarreal Aguilar J.C."/>
            <person name="Widiez T."/>
            <person name="Wong G.K."/>
            <person name="Wymore A."/>
            <person name="Zhang Y."/>
            <person name="Zimmer A.D."/>
            <person name="Quatrano R.S."/>
            <person name="Mayer K.F.X."/>
            <person name="Goodstein D."/>
            <person name="Casacuberta J.M."/>
            <person name="Vandepoele K."/>
            <person name="Reski R."/>
            <person name="Cuming A.C."/>
            <person name="Tuskan G.A."/>
            <person name="Maumus F."/>
            <person name="Salse J."/>
            <person name="Schmutz J."/>
            <person name="Rensing S.A."/>
        </authorList>
    </citation>
    <scope>NUCLEOTIDE SEQUENCE [LARGE SCALE GENOMIC DNA]</scope>
    <source>
        <strain evidence="3 4">cv. Gransden 2004</strain>
    </source>
</reference>
<dbReference type="EnsemblPlants" id="Pp3c17_9940V3.2">
    <property type="protein sequence ID" value="Pp3c17_9940V3.2"/>
    <property type="gene ID" value="Pp3c17_9940"/>
</dbReference>
<protein>
    <submittedName>
        <fullName evidence="2 3">Uncharacterized protein</fullName>
    </submittedName>
</protein>
<accession>A0A2K1J3C1</accession>
<reference evidence="2 4" key="1">
    <citation type="journal article" date="2008" name="Science">
        <title>The Physcomitrella genome reveals evolutionary insights into the conquest of land by plants.</title>
        <authorList>
            <person name="Rensing S."/>
            <person name="Lang D."/>
            <person name="Zimmer A."/>
            <person name="Terry A."/>
            <person name="Salamov A."/>
            <person name="Shapiro H."/>
            <person name="Nishiyama T."/>
            <person name="Perroud P.-F."/>
            <person name="Lindquist E."/>
            <person name="Kamisugi Y."/>
            <person name="Tanahashi T."/>
            <person name="Sakakibara K."/>
            <person name="Fujita T."/>
            <person name="Oishi K."/>
            <person name="Shin-I T."/>
            <person name="Kuroki Y."/>
            <person name="Toyoda A."/>
            <person name="Suzuki Y."/>
            <person name="Hashimoto A."/>
            <person name="Yamaguchi K."/>
            <person name="Sugano A."/>
            <person name="Kohara Y."/>
            <person name="Fujiyama A."/>
            <person name="Anterola A."/>
            <person name="Aoki S."/>
            <person name="Ashton N."/>
            <person name="Barbazuk W.B."/>
            <person name="Barker E."/>
            <person name="Bennetzen J."/>
            <person name="Bezanilla M."/>
            <person name="Blankenship R."/>
            <person name="Cho S.H."/>
            <person name="Dutcher S."/>
            <person name="Estelle M."/>
            <person name="Fawcett J.A."/>
            <person name="Gundlach H."/>
            <person name="Hanada K."/>
            <person name="Heyl A."/>
            <person name="Hicks K.A."/>
            <person name="Hugh J."/>
            <person name="Lohr M."/>
            <person name="Mayer K."/>
            <person name="Melkozernov A."/>
            <person name="Murata T."/>
            <person name="Nelson D."/>
            <person name="Pils B."/>
            <person name="Prigge M."/>
            <person name="Reiss B."/>
            <person name="Renner T."/>
            <person name="Rombauts S."/>
            <person name="Rushton P."/>
            <person name="Sanderfoot A."/>
            <person name="Schween G."/>
            <person name="Shiu S.-H."/>
            <person name="Stueber K."/>
            <person name="Theodoulou F.L."/>
            <person name="Tu H."/>
            <person name="Van de Peer Y."/>
            <person name="Verrier P.J."/>
            <person name="Waters E."/>
            <person name="Wood A."/>
            <person name="Yang L."/>
            <person name="Cove D."/>
            <person name="Cuming A."/>
            <person name="Hasebe M."/>
            <person name="Lucas S."/>
            <person name="Mishler D.B."/>
            <person name="Reski R."/>
            <person name="Grigoriev I."/>
            <person name="Quatrano R.S."/>
            <person name="Boore J.L."/>
        </authorList>
    </citation>
    <scope>NUCLEOTIDE SEQUENCE [LARGE SCALE GENOMIC DNA]</scope>
    <source>
        <strain evidence="3 4">cv. Gransden 2004</strain>
    </source>
</reference>
<proteinExistence type="predicted"/>
<dbReference type="AlphaFoldDB" id="A0A2K1J3C1"/>
<dbReference type="PANTHER" id="PTHR34553:SF4">
    <property type="entry name" value="G1_S-SPECIFIC CYCLIN-E PROTEIN"/>
    <property type="match status" value="1"/>
</dbReference>
<evidence type="ECO:0000313" key="4">
    <source>
        <dbReference type="Proteomes" id="UP000006727"/>
    </source>
</evidence>
<dbReference type="OrthoDB" id="1915931at2759"/>
<evidence type="ECO:0000313" key="3">
    <source>
        <dbReference type="EnsemblPlants" id="Pp3c17_9940V3.1"/>
    </source>
</evidence>
<evidence type="ECO:0000313" key="2">
    <source>
        <dbReference type="EMBL" id="PNR36022.1"/>
    </source>
</evidence>
<dbReference type="RefSeq" id="XP_024401135.1">
    <property type="nucleotide sequence ID" value="XM_024545367.2"/>
</dbReference>
<dbReference type="EMBL" id="ABEU02000017">
    <property type="protein sequence ID" value="PNR36022.1"/>
    <property type="molecule type" value="Genomic_DNA"/>
</dbReference>
<name>A0A2K1J3C1_PHYPA</name>